<evidence type="ECO:0000313" key="5">
    <source>
        <dbReference type="EMBL" id="OQV12302.1"/>
    </source>
</evidence>
<proteinExistence type="inferred from homology"/>
<dbReference type="AlphaFoldDB" id="A0A1W0WAV4"/>
<name>A0A1W0WAV4_HYPEX</name>
<feature type="compositionally biased region" description="Polar residues" evidence="2">
    <location>
        <begin position="203"/>
        <end position="219"/>
    </location>
</feature>
<dbReference type="GO" id="GO:0016874">
    <property type="term" value="F:ligase activity"/>
    <property type="evidence" value="ECO:0007669"/>
    <property type="project" value="UniProtKB-KW"/>
</dbReference>
<evidence type="ECO:0000259" key="4">
    <source>
        <dbReference type="Pfam" id="PF04127"/>
    </source>
</evidence>
<gene>
    <name evidence="5" type="ORF">BV898_13414</name>
</gene>
<keyword evidence="3" id="KW-0812">Transmembrane</keyword>
<dbReference type="EMBL" id="MTYJ01000148">
    <property type="protein sequence ID" value="OQV12302.1"/>
    <property type="molecule type" value="Genomic_DNA"/>
</dbReference>
<dbReference type="Proteomes" id="UP000192578">
    <property type="component" value="Unassembled WGS sequence"/>
</dbReference>
<keyword evidence="6" id="KW-1185">Reference proteome</keyword>
<feature type="domain" description="DNA/pantothenate metabolism flavoprotein C-terminal" evidence="4">
    <location>
        <begin position="507"/>
        <end position="606"/>
    </location>
</feature>
<reference evidence="6" key="1">
    <citation type="submission" date="2017-01" db="EMBL/GenBank/DDBJ databases">
        <title>Comparative genomics of anhydrobiosis in the tardigrade Hypsibius dujardini.</title>
        <authorList>
            <person name="Yoshida Y."/>
            <person name="Koutsovoulos G."/>
            <person name="Laetsch D."/>
            <person name="Stevens L."/>
            <person name="Kumar S."/>
            <person name="Horikawa D."/>
            <person name="Ishino K."/>
            <person name="Komine S."/>
            <person name="Tomita M."/>
            <person name="Blaxter M."/>
            <person name="Arakawa K."/>
        </authorList>
    </citation>
    <scope>NUCLEOTIDE SEQUENCE [LARGE SCALE GENOMIC DNA]</scope>
    <source>
        <strain evidence="6">Z151</strain>
    </source>
</reference>
<dbReference type="SUPFAM" id="SSF102645">
    <property type="entry name" value="CoaB-like"/>
    <property type="match status" value="1"/>
</dbReference>
<dbReference type="OrthoDB" id="70224at2759"/>
<dbReference type="Gene3D" id="3.40.50.10300">
    <property type="entry name" value="CoaB-like"/>
    <property type="match status" value="1"/>
</dbReference>
<comment type="caution">
    <text evidence="5">The sequence shown here is derived from an EMBL/GenBank/DDBJ whole genome shotgun (WGS) entry which is preliminary data.</text>
</comment>
<keyword evidence="3" id="KW-0472">Membrane</keyword>
<feature type="region of interest" description="Disordered" evidence="2">
    <location>
        <begin position="122"/>
        <end position="269"/>
    </location>
</feature>
<feature type="transmembrane region" description="Helical" evidence="3">
    <location>
        <begin position="284"/>
        <end position="306"/>
    </location>
</feature>
<comment type="similarity">
    <text evidence="1">Belongs to the PPC synthetase family.</text>
</comment>
<evidence type="ECO:0000256" key="3">
    <source>
        <dbReference type="SAM" id="Phobius"/>
    </source>
</evidence>
<sequence>MPTAPTRQGHGDTTPVPKIYTQASGYFLRDFNLSRAKEFNNPKDHPKNWKEFEYLLGNCCDRLLRDIDDRVKFLAEYLWDKIEVDGATPEVIERAFQCNLDQIEQYLALQFDFAKEQLKKVMSSTRRTTTRNTPSTESAGFPTPSSRPTSRTSSRTGSSSRTSASGSGSASRSSATDRTRTTGSSSSSSRTRLTPVRGKSRITDTNTTSAGDSDSTSYESADDGSSLRRRGSGDYQSTRTSSGDNYMDEGGDRYRRRRKSSMGSSSKPSLSSVYQRLLGNQLPFGAGVLLGIVAALAFIFFAPYIMPYLPESVTQFIPSFVSNFLLQDGMPVHRARSYGAGGTRYTRDYAHRKKPYDAFWVSCGHSFVDWDRLTATLQPIVDFCRKNSNSTTTSTMRHGILVTSGGTRVPLERNAVRFIHNFSTGLRGARMTEHFLQAGHPVVFLHSRDSKKPWTWQINLEDPAEEDGWTIGNRTAMENLRRYREQTFAVEYDTLAEYAFYLRRVAEIFQSTFRQRSIICLAAAVSDFYIPADRLAEHKIQSANGALDLHLEPVPKLLECVKAFWAPDAFVVGFKLETNLDILRAKSQSSLTKNHLNLVVANELSTRYKRVYLLNPIGKWDTLEIQDETTDSVEGLLVDEIIKRTSSPS</sequence>
<dbReference type="GO" id="GO:0015937">
    <property type="term" value="P:coenzyme A biosynthetic process"/>
    <property type="evidence" value="ECO:0007669"/>
    <property type="project" value="UniProtKB-ARBA"/>
</dbReference>
<evidence type="ECO:0000256" key="1">
    <source>
        <dbReference type="ARBA" id="ARBA00005703"/>
    </source>
</evidence>
<protein>
    <submittedName>
        <fullName evidence="5">Phosphopantothenate--cysteine ligase 2</fullName>
    </submittedName>
</protein>
<feature type="compositionally biased region" description="Low complexity" evidence="2">
    <location>
        <begin position="123"/>
        <end position="174"/>
    </location>
</feature>
<keyword evidence="3" id="KW-1133">Transmembrane helix</keyword>
<feature type="domain" description="DNA/pantothenate metabolism flavoprotein C-terminal" evidence="4">
    <location>
        <begin position="399"/>
        <end position="449"/>
    </location>
</feature>
<keyword evidence="5" id="KW-0436">Ligase</keyword>
<accession>A0A1W0WAV4</accession>
<dbReference type="InterPro" id="IPR007085">
    <property type="entry name" value="DNA/pantothenate-metab_flavo_C"/>
</dbReference>
<feature type="compositionally biased region" description="Polar residues" evidence="2">
    <location>
        <begin position="234"/>
        <end position="244"/>
    </location>
</feature>
<organism evidence="5 6">
    <name type="scientific">Hypsibius exemplaris</name>
    <name type="common">Freshwater tardigrade</name>
    <dbReference type="NCBI Taxonomy" id="2072580"/>
    <lineage>
        <taxon>Eukaryota</taxon>
        <taxon>Metazoa</taxon>
        <taxon>Ecdysozoa</taxon>
        <taxon>Tardigrada</taxon>
        <taxon>Eutardigrada</taxon>
        <taxon>Parachela</taxon>
        <taxon>Hypsibioidea</taxon>
        <taxon>Hypsibiidae</taxon>
        <taxon>Hypsibius</taxon>
    </lineage>
</organism>
<evidence type="ECO:0000256" key="2">
    <source>
        <dbReference type="SAM" id="MobiDB-lite"/>
    </source>
</evidence>
<dbReference type="InterPro" id="IPR035929">
    <property type="entry name" value="CoaB-like_sf"/>
</dbReference>
<dbReference type="Pfam" id="PF04127">
    <property type="entry name" value="DFP"/>
    <property type="match status" value="2"/>
</dbReference>
<evidence type="ECO:0000313" key="6">
    <source>
        <dbReference type="Proteomes" id="UP000192578"/>
    </source>
</evidence>
<feature type="compositionally biased region" description="Low complexity" evidence="2">
    <location>
        <begin position="181"/>
        <end position="192"/>
    </location>
</feature>